<organism evidence="2 3">
    <name type="scientific">Daphnia magna</name>
    <dbReference type="NCBI Taxonomy" id="35525"/>
    <lineage>
        <taxon>Eukaryota</taxon>
        <taxon>Metazoa</taxon>
        <taxon>Ecdysozoa</taxon>
        <taxon>Arthropoda</taxon>
        <taxon>Crustacea</taxon>
        <taxon>Branchiopoda</taxon>
        <taxon>Diplostraca</taxon>
        <taxon>Cladocera</taxon>
        <taxon>Anomopoda</taxon>
        <taxon>Daphniidae</taxon>
        <taxon>Daphnia</taxon>
    </lineage>
</organism>
<keyword evidence="3" id="KW-1185">Reference proteome</keyword>
<dbReference type="Proteomes" id="UP000076858">
    <property type="component" value="Unassembled WGS sequence"/>
</dbReference>
<sequence>MNVINQPNLPYLTVSPVTRTDSSASSRSKKSFSTSLLEEIRPHPKAAPNKTANKRKTRQTAILTSTPVKDAIELEQSGSKSRIKRKLMETEKEDKKNELKKLKDEKEKVSKERPRTVKQQLLGFITKAANLHTGVAFDNYDCYVETLTGKDTLQNTVGIVHQDETECLLQDDNVYVDPSIELQSIQQLQ</sequence>
<dbReference type="AlphaFoldDB" id="A0A164N3U1"/>
<protein>
    <submittedName>
        <fullName evidence="2">Uncharacterized protein</fullName>
    </submittedName>
</protein>
<reference evidence="2 3" key="1">
    <citation type="submission" date="2016-03" db="EMBL/GenBank/DDBJ databases">
        <title>EvidentialGene: Evidence-directed Construction of Genes on Genomes.</title>
        <authorList>
            <person name="Gilbert D.G."/>
            <person name="Choi J.-H."/>
            <person name="Mockaitis K."/>
            <person name="Colbourne J."/>
            <person name="Pfrender M."/>
        </authorList>
    </citation>
    <scope>NUCLEOTIDE SEQUENCE [LARGE SCALE GENOMIC DNA]</scope>
    <source>
        <strain evidence="2 3">Xinb3</strain>
        <tissue evidence="2">Complete organism</tissue>
    </source>
</reference>
<feature type="compositionally biased region" description="Low complexity" evidence="1">
    <location>
        <begin position="22"/>
        <end position="35"/>
    </location>
</feature>
<dbReference type="EMBL" id="LRGB01002890">
    <property type="protein sequence ID" value="KZS05622.1"/>
    <property type="molecule type" value="Genomic_DNA"/>
</dbReference>
<comment type="caution">
    <text evidence="2">The sequence shown here is derived from an EMBL/GenBank/DDBJ whole genome shotgun (WGS) entry which is preliminary data.</text>
</comment>
<proteinExistence type="predicted"/>
<accession>A0A164N3U1</accession>
<evidence type="ECO:0000313" key="3">
    <source>
        <dbReference type="Proteomes" id="UP000076858"/>
    </source>
</evidence>
<evidence type="ECO:0000256" key="1">
    <source>
        <dbReference type="SAM" id="MobiDB-lite"/>
    </source>
</evidence>
<evidence type="ECO:0000313" key="2">
    <source>
        <dbReference type="EMBL" id="KZS05622.1"/>
    </source>
</evidence>
<gene>
    <name evidence="2" type="ORF">APZ42_031146</name>
</gene>
<feature type="region of interest" description="Disordered" evidence="1">
    <location>
        <begin position="1"/>
        <end position="114"/>
    </location>
</feature>
<feature type="compositionally biased region" description="Basic and acidic residues" evidence="1">
    <location>
        <begin position="86"/>
        <end position="114"/>
    </location>
</feature>
<name>A0A164N3U1_9CRUS</name>